<evidence type="ECO:0000256" key="3">
    <source>
        <dbReference type="ARBA" id="ARBA00022793"/>
    </source>
</evidence>
<keyword evidence="4 6" id="KW-0663">Pyridoxal phosphate</keyword>
<evidence type="ECO:0000256" key="4">
    <source>
        <dbReference type="ARBA" id="ARBA00022898"/>
    </source>
</evidence>
<dbReference type="RefSeq" id="WP_354616714.1">
    <property type="nucleotide sequence ID" value="NZ_JBEWYP010000001.1"/>
</dbReference>
<dbReference type="PANTHER" id="PTHR45677:SF8">
    <property type="entry name" value="CYSTEINE SULFINIC ACID DECARBOXYLASE"/>
    <property type="match status" value="1"/>
</dbReference>
<dbReference type="Gene3D" id="3.90.1150.170">
    <property type="match status" value="1"/>
</dbReference>
<keyword evidence="3" id="KW-0210">Decarboxylase</keyword>
<dbReference type="InterPro" id="IPR010977">
    <property type="entry name" value="Aromatic_deC"/>
</dbReference>
<organism evidence="7 8">
    <name type="scientific">Sediminicola luteus</name>
    <dbReference type="NCBI Taxonomy" id="319238"/>
    <lineage>
        <taxon>Bacteria</taxon>
        <taxon>Pseudomonadati</taxon>
        <taxon>Bacteroidota</taxon>
        <taxon>Flavobacteriia</taxon>
        <taxon>Flavobacteriales</taxon>
        <taxon>Flavobacteriaceae</taxon>
        <taxon>Sediminicola</taxon>
    </lineage>
</organism>
<gene>
    <name evidence="7" type="ORF">ABXZ32_00390</name>
</gene>
<dbReference type="InterPro" id="IPR002129">
    <property type="entry name" value="PyrdxlP-dep_de-COase"/>
</dbReference>
<name>A0ABV2TRD4_9FLAO</name>
<evidence type="ECO:0000256" key="6">
    <source>
        <dbReference type="RuleBase" id="RU000382"/>
    </source>
</evidence>
<evidence type="ECO:0000256" key="2">
    <source>
        <dbReference type="ARBA" id="ARBA00009533"/>
    </source>
</evidence>
<reference evidence="7 8" key="1">
    <citation type="submission" date="2024-07" db="EMBL/GenBank/DDBJ databases">
        <title>The genome sequence of type strain Sediminicola luteus GDMCC 1.2596T.</title>
        <authorList>
            <person name="Liu Y."/>
        </authorList>
    </citation>
    <scope>NUCLEOTIDE SEQUENCE [LARGE SCALE GENOMIC DNA]</scope>
    <source>
        <strain evidence="7 8">GDMCC 1.2596</strain>
    </source>
</reference>
<evidence type="ECO:0000313" key="7">
    <source>
        <dbReference type="EMBL" id="MET7027829.1"/>
    </source>
</evidence>
<sequence>MKKDLLRKAYDPEEFRSMAHQLVDQLADHLGNTIHEKSEKTISWNTPKDEHEFWSDYLKNGDSKDLFPEVLNHTIHIHQPKYMGHQVAPPLPITSLSAMVASVLNNGMAVYEMGMAPTAMERIITDFICKKIGYDFNSNGFLTSGGTLANLTALLSARKAKLSHNVWNEGHSERLGIMVSEEAHYCVDRAARIMGLGEDGIIKIPANKDFALDTKLLETYYQKAQNAGIKIFAIVGSAPSTSTGIFDDLEAIAHFSKKNDLWFHVDGAHGGATIFSKTYSYMVKGIEMADSVVIDGHKMMMMPALTTALLFKDGTNSHTTFSQKADYLLEQSVEEDWYNLAKRTFECTKTMMSLHWFTLLKTYGEAIFDDNVTTLYNLGHQFAEIIKKDKSFEIAVEPMSNIVCFRYIDKSLDDQSLNRINEKVRHALLQEGEFYIVQTKLRGIHYLRTTLMNPFTTPIHLKELLDKIRTLVDSVISHPKDA</sequence>
<keyword evidence="8" id="KW-1185">Reference proteome</keyword>
<dbReference type="InterPro" id="IPR015421">
    <property type="entry name" value="PyrdxlP-dep_Trfase_major"/>
</dbReference>
<comment type="caution">
    <text evidence="7">The sequence shown here is derived from an EMBL/GenBank/DDBJ whole genome shotgun (WGS) entry which is preliminary data.</text>
</comment>
<dbReference type="PRINTS" id="PR00800">
    <property type="entry name" value="YHDCRBOXLASE"/>
</dbReference>
<evidence type="ECO:0000313" key="8">
    <source>
        <dbReference type="Proteomes" id="UP001549773"/>
    </source>
</evidence>
<dbReference type="PANTHER" id="PTHR45677">
    <property type="entry name" value="GLUTAMATE DECARBOXYLASE-RELATED"/>
    <property type="match status" value="1"/>
</dbReference>
<dbReference type="SUPFAM" id="SSF53383">
    <property type="entry name" value="PLP-dependent transferases"/>
    <property type="match status" value="1"/>
</dbReference>
<protein>
    <submittedName>
        <fullName evidence="7">Pyridoxal-dependent decarboxylase</fullName>
    </submittedName>
</protein>
<dbReference type="Gene3D" id="3.40.640.10">
    <property type="entry name" value="Type I PLP-dependent aspartate aminotransferase-like (Major domain)"/>
    <property type="match status" value="1"/>
</dbReference>
<dbReference type="Pfam" id="PF00282">
    <property type="entry name" value="Pyridoxal_deC"/>
    <property type="match status" value="1"/>
</dbReference>
<keyword evidence="5 6" id="KW-0456">Lyase</keyword>
<accession>A0ABV2TRD4</accession>
<comment type="cofactor">
    <cofactor evidence="1 6">
        <name>pyridoxal 5'-phosphate</name>
        <dbReference type="ChEBI" id="CHEBI:597326"/>
    </cofactor>
</comment>
<dbReference type="Proteomes" id="UP001549773">
    <property type="component" value="Unassembled WGS sequence"/>
</dbReference>
<dbReference type="EMBL" id="JBEWYP010000001">
    <property type="protein sequence ID" value="MET7027829.1"/>
    <property type="molecule type" value="Genomic_DNA"/>
</dbReference>
<dbReference type="InterPro" id="IPR015424">
    <property type="entry name" value="PyrdxlP-dep_Trfase"/>
</dbReference>
<evidence type="ECO:0000256" key="1">
    <source>
        <dbReference type="ARBA" id="ARBA00001933"/>
    </source>
</evidence>
<evidence type="ECO:0000256" key="5">
    <source>
        <dbReference type="ARBA" id="ARBA00023239"/>
    </source>
</evidence>
<comment type="similarity">
    <text evidence="2 6">Belongs to the group II decarboxylase family.</text>
</comment>
<proteinExistence type="inferred from homology"/>